<dbReference type="STRING" id="398511.BpOF4_06600"/>
<dbReference type="HOGENOM" id="CLU_3212598_0_0_9"/>
<gene>
    <name evidence="1" type="ordered locus">BpOF4_06600</name>
</gene>
<proteinExistence type="predicted"/>
<name>D3G0A3_ALKPO</name>
<evidence type="ECO:0000313" key="2">
    <source>
        <dbReference type="Proteomes" id="UP000001544"/>
    </source>
</evidence>
<evidence type="ECO:0000313" key="1">
    <source>
        <dbReference type="EMBL" id="ADC49378.1"/>
    </source>
</evidence>
<protein>
    <submittedName>
        <fullName evidence="1">Uncharacterized protein</fullName>
    </submittedName>
</protein>
<sequence length="44" mass="5255">MAGWVDRWLGVRKFKDFKAFANDPTTQQPVTQKQFRWIGGWVTR</sequence>
<dbReference type="AlphaFoldDB" id="D3G0A3"/>
<dbReference type="Proteomes" id="UP000001544">
    <property type="component" value="Chromosome"/>
</dbReference>
<dbReference type="KEGG" id="bpf:BpOF4_06600"/>
<keyword evidence="2" id="KW-1185">Reference proteome</keyword>
<dbReference type="EMBL" id="CP001878">
    <property type="protein sequence ID" value="ADC49378.1"/>
    <property type="molecule type" value="Genomic_DNA"/>
</dbReference>
<accession>D3G0A3</accession>
<organism evidence="1 2">
    <name type="scientific">Alkalihalophilus pseudofirmus (strain ATCC BAA-2126 / JCM 17055 / OF4)</name>
    <name type="common">Bacillus pseudofirmus</name>
    <dbReference type="NCBI Taxonomy" id="398511"/>
    <lineage>
        <taxon>Bacteria</taxon>
        <taxon>Bacillati</taxon>
        <taxon>Bacillota</taxon>
        <taxon>Bacilli</taxon>
        <taxon>Bacillales</taxon>
        <taxon>Bacillaceae</taxon>
        <taxon>Alkalihalophilus</taxon>
    </lineage>
</organism>
<reference evidence="1 2" key="1">
    <citation type="journal article" date="2011" name="Environ. Microbiol.">
        <title>Genome of alkaliphilic Bacillus pseudofirmus OF4 reveals adaptations that support the ability to grow in an external pH range from 7.5 to 11.4.</title>
        <authorList>
            <person name="Janto B."/>
            <person name="Ahmed A."/>
            <person name="Ito M."/>
            <person name="Liu J."/>
            <person name="Hicks D.B."/>
            <person name="Pagni S."/>
            <person name="Fackelmayer O.J."/>
            <person name="Smith T.A."/>
            <person name="Earl J."/>
            <person name="Elbourne L.D."/>
            <person name="Hassan K."/>
            <person name="Paulsen I.T."/>
            <person name="Kolsto A.B."/>
            <person name="Tourasse N.J."/>
            <person name="Ehrlich G.D."/>
            <person name="Boissy R."/>
            <person name="Ivey D.M."/>
            <person name="Li G."/>
            <person name="Xue Y."/>
            <person name="Ma Y."/>
            <person name="Hu F.Z."/>
            <person name="Krulwich T.A."/>
        </authorList>
    </citation>
    <scope>NUCLEOTIDE SEQUENCE [LARGE SCALE GENOMIC DNA]</scope>
    <source>
        <strain evidence="2">ATCC BAA-2126 / JCM 17055 / OF4</strain>
    </source>
</reference>